<reference evidence="3" key="2">
    <citation type="submission" date="2021-05" db="EMBL/GenBank/DDBJ databases">
        <authorList>
            <person name="Pain A."/>
        </authorList>
    </citation>
    <scope>NUCLEOTIDE SEQUENCE</scope>
    <source>
        <strain evidence="3">1802A</strain>
    </source>
</reference>
<evidence type="ECO:0000259" key="2">
    <source>
        <dbReference type="Pfam" id="PF00498"/>
    </source>
</evidence>
<name>A0AAD9GC97_BABDI</name>
<dbReference type="SUPFAM" id="SSF49879">
    <property type="entry name" value="SMAD/FHA domain"/>
    <property type="match status" value="1"/>
</dbReference>
<gene>
    <name evidence="3" type="ORF">X943_000125</name>
</gene>
<keyword evidence="1" id="KW-0694">RNA-binding</keyword>
<keyword evidence="4" id="KW-1185">Reference proteome</keyword>
<dbReference type="AlphaFoldDB" id="A0AAD9GC97"/>
<evidence type="ECO:0000313" key="4">
    <source>
        <dbReference type="Proteomes" id="UP001195914"/>
    </source>
</evidence>
<evidence type="ECO:0000313" key="3">
    <source>
        <dbReference type="EMBL" id="KAK1935876.1"/>
    </source>
</evidence>
<dbReference type="Proteomes" id="UP001195914">
    <property type="component" value="Unassembled WGS sequence"/>
</dbReference>
<dbReference type="InterPro" id="IPR000253">
    <property type="entry name" value="FHA_dom"/>
</dbReference>
<organism evidence="3 4">
    <name type="scientific">Babesia divergens</name>
    <dbReference type="NCBI Taxonomy" id="32595"/>
    <lineage>
        <taxon>Eukaryota</taxon>
        <taxon>Sar</taxon>
        <taxon>Alveolata</taxon>
        <taxon>Apicomplexa</taxon>
        <taxon>Aconoidasida</taxon>
        <taxon>Piroplasmida</taxon>
        <taxon>Babesiidae</taxon>
        <taxon>Babesia</taxon>
    </lineage>
</organism>
<dbReference type="CDD" id="cd00060">
    <property type="entry name" value="FHA"/>
    <property type="match status" value="1"/>
</dbReference>
<protein>
    <recommendedName>
        <fullName evidence="2">FHA domain-containing protein</fullName>
    </recommendedName>
</protein>
<reference evidence="3" key="1">
    <citation type="journal article" date="2014" name="Nucleic Acids Res.">
        <title>The evolutionary dynamics of variant antigen genes in Babesia reveal a history of genomic innovation underlying host-parasite interaction.</title>
        <authorList>
            <person name="Jackson A.P."/>
            <person name="Otto T.D."/>
            <person name="Darby A."/>
            <person name="Ramaprasad A."/>
            <person name="Xia D."/>
            <person name="Echaide I.E."/>
            <person name="Farber M."/>
            <person name="Gahlot S."/>
            <person name="Gamble J."/>
            <person name="Gupta D."/>
            <person name="Gupta Y."/>
            <person name="Jackson L."/>
            <person name="Malandrin L."/>
            <person name="Malas T.B."/>
            <person name="Moussa E."/>
            <person name="Nair M."/>
            <person name="Reid A.J."/>
            <person name="Sanders M."/>
            <person name="Sharma J."/>
            <person name="Tracey A."/>
            <person name="Quail M.A."/>
            <person name="Weir W."/>
            <person name="Wastling J.M."/>
            <person name="Hall N."/>
            <person name="Willadsen P."/>
            <person name="Lingelbach K."/>
            <person name="Shiels B."/>
            <person name="Tait A."/>
            <person name="Berriman M."/>
            <person name="Allred D.R."/>
            <person name="Pain A."/>
        </authorList>
    </citation>
    <scope>NUCLEOTIDE SEQUENCE</scope>
    <source>
        <strain evidence="3">1802A</strain>
    </source>
</reference>
<dbReference type="InterPro" id="IPR008984">
    <property type="entry name" value="SMAD_FHA_dom_sf"/>
</dbReference>
<dbReference type="PROSITE" id="PS50889">
    <property type="entry name" value="S4"/>
    <property type="match status" value="1"/>
</dbReference>
<sequence>MMDRNCSDDFSKNPAHGLCISDLDCAVHVNFQKLRSFRIDEHMSARLCKRPAIIRTPRRKHHEHEMQHSVATDKNCLNLQQLGDLSNASLSKADGNIYGLAALNLISSSFTASARSDTSNLLSGRSVTSDGSSCISYDVVLSDVIVSMDISRAGTLQHSISESGRMNGEPDKDEPTGNMYADSGKTIIGSDLICPTAESMNNVVTEELVRRVHKDTSLCSSVNMDRPTSFSTNVDSDNGGYVESDCEGYCTGRLLSKSVSAETNISIDTSNQIELPDTNVLRNNSSSRDAIHPDSDCHFTYSTNAQFGMLRLFFQGDSNHDRSNDHCSIPQRIVISKSPFVIGNECSCDLFLDREKYKHVFGRHCKIVLTECKDVESGEQPVGITAYKVDVVKINPEATIFVNNIPVRMRTRLKDGDIISLCPKKFAVSFMVVFRTRESCYVLLEQMNSLMLTPSSGIEFTRRTETMRRHRNDVNCTVEDSCSDNCKVDLEHNVNVGVFEIYYGTPSINAVCTPCSFESPRNKDIGYSISKDIDPLAMTPLLERIGGCSIQDGKSQGDIVAERPGSPLSGMLLNGNFNDVIQSPLNLVVPYPIDDESTPCNLLLSTYTTGLEDVGIVGVDTSHNSLNSRRNDETYLRQKASKIAKLRALNRHSFPIVVDSSRSLSSDCDSDRVTAPRIRYLGVIRAAYQSTLNDLIPSINELLIGGIENSSADPPMYDLVLKRRDEPLSEEQRRYNWVFQLDFFDRDDPLFRRAIYSSQKGTQVDKERLHRLVEEICDQLSRSRVLYIQSR</sequence>
<dbReference type="Pfam" id="PF00498">
    <property type="entry name" value="FHA"/>
    <property type="match status" value="1"/>
</dbReference>
<proteinExistence type="predicted"/>
<dbReference type="Gene3D" id="2.60.200.20">
    <property type="match status" value="1"/>
</dbReference>
<dbReference type="GO" id="GO:0003723">
    <property type="term" value="F:RNA binding"/>
    <property type="evidence" value="ECO:0007669"/>
    <property type="project" value="UniProtKB-KW"/>
</dbReference>
<feature type="domain" description="FHA" evidence="2">
    <location>
        <begin position="341"/>
        <end position="421"/>
    </location>
</feature>
<evidence type="ECO:0000256" key="1">
    <source>
        <dbReference type="PROSITE-ProRule" id="PRU00182"/>
    </source>
</evidence>
<comment type="caution">
    <text evidence="3">The sequence shown here is derived from an EMBL/GenBank/DDBJ whole genome shotgun (WGS) entry which is preliminary data.</text>
</comment>
<accession>A0AAD9GC97</accession>
<dbReference type="EMBL" id="JAHBMH010000044">
    <property type="protein sequence ID" value="KAK1935876.1"/>
    <property type="molecule type" value="Genomic_DNA"/>
</dbReference>